<dbReference type="AlphaFoldDB" id="A0A9P0VPW8"/>
<feature type="chain" id="PRO_5040462396" evidence="1">
    <location>
        <begin position="22"/>
        <end position="385"/>
    </location>
</feature>
<organism evidence="2 3">
    <name type="scientific">Acanthoscelides obtectus</name>
    <name type="common">Bean weevil</name>
    <name type="synonym">Bruchus obtectus</name>
    <dbReference type="NCBI Taxonomy" id="200917"/>
    <lineage>
        <taxon>Eukaryota</taxon>
        <taxon>Metazoa</taxon>
        <taxon>Ecdysozoa</taxon>
        <taxon>Arthropoda</taxon>
        <taxon>Hexapoda</taxon>
        <taxon>Insecta</taxon>
        <taxon>Pterygota</taxon>
        <taxon>Neoptera</taxon>
        <taxon>Endopterygota</taxon>
        <taxon>Coleoptera</taxon>
        <taxon>Polyphaga</taxon>
        <taxon>Cucujiformia</taxon>
        <taxon>Chrysomeloidea</taxon>
        <taxon>Chrysomelidae</taxon>
        <taxon>Bruchinae</taxon>
        <taxon>Bruchini</taxon>
        <taxon>Acanthoscelides</taxon>
    </lineage>
</organism>
<dbReference type="EMBL" id="CAKOFQ010008996">
    <property type="protein sequence ID" value="CAH2016730.1"/>
    <property type="molecule type" value="Genomic_DNA"/>
</dbReference>
<keyword evidence="1" id="KW-0732">Signal</keyword>
<reference evidence="2" key="1">
    <citation type="submission" date="2022-03" db="EMBL/GenBank/DDBJ databases">
        <authorList>
            <person name="Sayadi A."/>
        </authorList>
    </citation>
    <scope>NUCLEOTIDE SEQUENCE</scope>
</reference>
<protein>
    <submittedName>
        <fullName evidence="2">Uncharacterized protein</fullName>
    </submittedName>
</protein>
<comment type="caution">
    <text evidence="2">The sequence shown here is derived from an EMBL/GenBank/DDBJ whole genome shotgun (WGS) entry which is preliminary data.</text>
</comment>
<evidence type="ECO:0000313" key="2">
    <source>
        <dbReference type="EMBL" id="CAH2016730.1"/>
    </source>
</evidence>
<proteinExistence type="predicted"/>
<sequence>MKCLTLPLLQLLLGFHHRVHSIIKQMNPFEFQLSSRWWSVSFRCWGRWFIVSIGEISSCDDLILDWGYEPFCLSKQVTRAEFGKSRFHHRVHSIHHKANESFRIPAQKQRVACWPPVQGPLVHRKHWGDQQVTDDIEEIEDNRDLDASEDSKQDDEDQFNLKDQNLFLKNVLKNIDIENKMNEAYDYIKQMTQKPQIPQDECSLYTQLLCKKLRGLPENTREIAMLEIDRLIFNLKQKELSSNPHAQILINPPPAHEFWTFRQSLLSAIHILPSISFSTAIPNLSSIAFFTVIPKLSSIAFSTAIPNLSSIAFFTVIPKLSSIAFSTAIPNLSSIASFTAIPNLSFIIFSTAIPNYPSPQLSQVETSASQSLLKDFYEEEGSNLV</sequence>
<dbReference type="OrthoDB" id="6784437at2759"/>
<evidence type="ECO:0000313" key="3">
    <source>
        <dbReference type="Proteomes" id="UP001152888"/>
    </source>
</evidence>
<gene>
    <name evidence="2" type="ORF">ACAOBT_LOCUS35564</name>
</gene>
<feature type="signal peptide" evidence="1">
    <location>
        <begin position="1"/>
        <end position="21"/>
    </location>
</feature>
<name>A0A9P0VPW8_ACAOB</name>
<evidence type="ECO:0000256" key="1">
    <source>
        <dbReference type="SAM" id="SignalP"/>
    </source>
</evidence>
<keyword evidence="3" id="KW-1185">Reference proteome</keyword>
<dbReference type="Proteomes" id="UP001152888">
    <property type="component" value="Unassembled WGS sequence"/>
</dbReference>
<accession>A0A9P0VPW8</accession>